<reference evidence="2" key="1">
    <citation type="submission" date="2019-03" db="EMBL/GenBank/DDBJ databases">
        <title>Long read genome sequence of the mycoparasitic Pythium oligandrum ATCC 38472 isolated from sugarbeet rhizosphere.</title>
        <authorList>
            <person name="Gaulin E."/>
        </authorList>
    </citation>
    <scope>NUCLEOTIDE SEQUENCE</scope>
    <source>
        <strain evidence="2">ATCC 38472_TT</strain>
    </source>
</reference>
<dbReference type="InterPro" id="IPR014752">
    <property type="entry name" value="Arrestin-like_C"/>
</dbReference>
<proteinExistence type="predicted"/>
<dbReference type="EMBL" id="SPLM01000111">
    <property type="protein sequence ID" value="TMW58558.1"/>
    <property type="molecule type" value="Genomic_DNA"/>
</dbReference>
<sequence>MELFPRSASLRVEVEQTRLRPGEVLTGKVTLVVHKPIEAQELIVTFTGTEFLTWDEIHGTYRSNNKKEHEILTLDMRYEIPEALSPGETSYPFSFELSEDLPASFNYGSVVVGSIDCVRVSVEYDVTAKLVRNGILHPDVTESVELVVRPSLRELLVPVLSKPLAANASQQVRAWGVFKQGQCHARMELRSDVIVCPSDVPVTAIVSNESKGVLNDLRVILYEEVEIDRDHNGEKGVQKQSYAIIKHRVDAQIIEGIVNDKPVQLTLPIPPTRPVLPNMTSHFIRSLNYRIAVEASFVTCPRVKVSVPVRVVRKSQARAN</sequence>
<dbReference type="SUPFAM" id="SSF81296">
    <property type="entry name" value="E set domains"/>
    <property type="match status" value="1"/>
</dbReference>
<dbReference type="InterPro" id="IPR014756">
    <property type="entry name" value="Ig_E-set"/>
</dbReference>
<evidence type="ECO:0000313" key="2">
    <source>
        <dbReference type="EMBL" id="TMW58558.1"/>
    </source>
</evidence>
<feature type="domain" description="Arrestin-like N-terminal" evidence="1">
    <location>
        <begin position="20"/>
        <end position="140"/>
    </location>
</feature>
<evidence type="ECO:0000313" key="3">
    <source>
        <dbReference type="Proteomes" id="UP000794436"/>
    </source>
</evidence>
<dbReference type="Pfam" id="PF00339">
    <property type="entry name" value="Arrestin_N"/>
    <property type="match status" value="1"/>
</dbReference>
<organism evidence="2 3">
    <name type="scientific">Pythium oligandrum</name>
    <name type="common">Mycoparasitic fungus</name>
    <dbReference type="NCBI Taxonomy" id="41045"/>
    <lineage>
        <taxon>Eukaryota</taxon>
        <taxon>Sar</taxon>
        <taxon>Stramenopiles</taxon>
        <taxon>Oomycota</taxon>
        <taxon>Peronosporomycetes</taxon>
        <taxon>Pythiales</taxon>
        <taxon>Pythiaceae</taxon>
        <taxon>Pythium</taxon>
    </lineage>
</organism>
<protein>
    <recommendedName>
        <fullName evidence="1">Arrestin-like N-terminal domain-containing protein</fullName>
    </recommendedName>
</protein>
<dbReference type="InterPro" id="IPR050357">
    <property type="entry name" value="Arrestin_domain-protein"/>
</dbReference>
<gene>
    <name evidence="2" type="ORF">Poli38472_010117</name>
</gene>
<dbReference type="OrthoDB" id="2333384at2759"/>
<dbReference type="GO" id="GO:0015031">
    <property type="term" value="P:protein transport"/>
    <property type="evidence" value="ECO:0007669"/>
    <property type="project" value="TreeGrafter"/>
</dbReference>
<name>A0A8K1FH97_PYTOL</name>
<dbReference type="Proteomes" id="UP000794436">
    <property type="component" value="Unassembled WGS sequence"/>
</dbReference>
<dbReference type="Gene3D" id="2.60.40.640">
    <property type="match status" value="2"/>
</dbReference>
<dbReference type="InterPro" id="IPR011021">
    <property type="entry name" value="Arrestin-like_N"/>
</dbReference>
<comment type="caution">
    <text evidence="2">The sequence shown here is derived from an EMBL/GenBank/DDBJ whole genome shotgun (WGS) entry which is preliminary data.</text>
</comment>
<evidence type="ECO:0000259" key="1">
    <source>
        <dbReference type="Pfam" id="PF00339"/>
    </source>
</evidence>
<dbReference type="GO" id="GO:0005737">
    <property type="term" value="C:cytoplasm"/>
    <property type="evidence" value="ECO:0007669"/>
    <property type="project" value="TreeGrafter"/>
</dbReference>
<accession>A0A8K1FH97</accession>
<dbReference type="AlphaFoldDB" id="A0A8K1FH97"/>
<dbReference type="PANTHER" id="PTHR11188">
    <property type="entry name" value="ARRESTIN DOMAIN CONTAINING PROTEIN"/>
    <property type="match status" value="1"/>
</dbReference>
<keyword evidence="3" id="KW-1185">Reference proteome</keyword>
<dbReference type="PANTHER" id="PTHR11188:SF17">
    <property type="entry name" value="FI21816P1"/>
    <property type="match status" value="1"/>
</dbReference>